<dbReference type="GO" id="GO:0006367">
    <property type="term" value="P:transcription initiation at RNA polymerase II promoter"/>
    <property type="evidence" value="ECO:0007669"/>
    <property type="project" value="InterPro"/>
</dbReference>
<dbReference type="GO" id="GO:0008270">
    <property type="term" value="F:zinc ion binding"/>
    <property type="evidence" value="ECO:0007669"/>
    <property type="project" value="UniProtKB-KW"/>
</dbReference>
<name>A0A9P0F1E8_BEMTA</name>
<evidence type="ECO:0000256" key="3">
    <source>
        <dbReference type="ARBA" id="ARBA00022553"/>
    </source>
</evidence>
<keyword evidence="3" id="KW-0597">Phosphoprotein</keyword>
<dbReference type="PANTHER" id="PTHR13097">
    <property type="entry name" value="TRANSCRIPTION INITIATION FACTOR IIE, ALPHA SUBUNIT"/>
    <property type="match status" value="1"/>
</dbReference>
<dbReference type="InterPro" id="IPR021600">
    <property type="entry name" value="TFIIE_asu_C"/>
</dbReference>
<evidence type="ECO:0000256" key="11">
    <source>
        <dbReference type="ARBA" id="ARBA00025581"/>
    </source>
</evidence>
<keyword evidence="9" id="KW-0804">Transcription</keyword>
<comment type="similarity">
    <text evidence="2">Belongs to the TFIIE alpha subunit family.</text>
</comment>
<evidence type="ECO:0000256" key="9">
    <source>
        <dbReference type="ARBA" id="ARBA00023163"/>
    </source>
</evidence>
<dbReference type="PROSITE" id="PS51344">
    <property type="entry name" value="HTH_TFE_IIE"/>
    <property type="match status" value="1"/>
</dbReference>
<dbReference type="OrthoDB" id="361102at2759"/>
<evidence type="ECO:0000313" key="18">
    <source>
        <dbReference type="Proteomes" id="UP001152759"/>
    </source>
</evidence>
<feature type="region of interest" description="Disordered" evidence="15">
    <location>
        <begin position="215"/>
        <end position="237"/>
    </location>
</feature>
<gene>
    <name evidence="17" type="ORF">BEMITA_LOCUS6752</name>
</gene>
<feature type="compositionally biased region" description="Polar residues" evidence="15">
    <location>
        <begin position="219"/>
        <end position="237"/>
    </location>
</feature>
<dbReference type="InterPro" id="IPR013083">
    <property type="entry name" value="Znf_RING/FYVE/PHD"/>
</dbReference>
<evidence type="ECO:0000256" key="15">
    <source>
        <dbReference type="SAM" id="MobiDB-lite"/>
    </source>
</evidence>
<evidence type="ECO:0000256" key="13">
    <source>
        <dbReference type="ARBA" id="ARBA00073913"/>
    </source>
</evidence>
<feature type="domain" description="HTH TFE/IIEalpha-type" evidence="16">
    <location>
        <begin position="14"/>
        <end position="104"/>
    </location>
</feature>
<dbReference type="Gene3D" id="3.30.40.10">
    <property type="entry name" value="Zinc/RING finger domain, C3HC4 (zinc finger)"/>
    <property type="match status" value="1"/>
</dbReference>
<protein>
    <recommendedName>
        <fullName evidence="13">General transcription factor IIE subunit 1</fullName>
    </recommendedName>
    <alternativeName>
        <fullName evidence="14">Transcription initiation factor IIE subunit alpha</fullName>
    </alternativeName>
</protein>
<dbReference type="InterPro" id="IPR002853">
    <property type="entry name" value="TFIIE_asu"/>
</dbReference>
<evidence type="ECO:0000256" key="5">
    <source>
        <dbReference type="ARBA" id="ARBA00022771"/>
    </source>
</evidence>
<reference evidence="17" key="1">
    <citation type="submission" date="2021-12" db="EMBL/GenBank/DDBJ databases">
        <authorList>
            <person name="King R."/>
        </authorList>
    </citation>
    <scope>NUCLEOTIDE SEQUENCE</scope>
</reference>
<feature type="region of interest" description="Disordered" evidence="15">
    <location>
        <begin position="329"/>
        <end position="349"/>
    </location>
</feature>
<dbReference type="FunFam" id="3.30.40.10:FF:000087">
    <property type="entry name" value="General transcription factor IIE subunit 1"/>
    <property type="match status" value="1"/>
</dbReference>
<keyword evidence="7" id="KW-0007">Acetylation</keyword>
<evidence type="ECO:0000256" key="7">
    <source>
        <dbReference type="ARBA" id="ARBA00022990"/>
    </source>
</evidence>
<comment type="subunit">
    <text evidence="12">Tetramer of two alpha and two beta chains. Interacts with TAF6/TAFII80. Interacts with ATF7IP. Interacts with SND1. Part of TBP-based Pol II pre-initiation complex (PIC), in which Pol II core assembles with general transcription factors and other specific initiation factors including GTF2E1, GTF2E2, GTF2F1, GTF2F2, TCEA1, ERCC2, ERCC3, GTF2H2, GTF2H3, GTF2H4, GTF2H5, GTF2A1, GTF2A2, GTF2B and TBP; this large multi-subunit PIC complex mediates DNA unwinding and targets Pol II core to the transcription start site where the first phosphodiester bond forms.</text>
</comment>
<dbReference type="InterPro" id="IPR017919">
    <property type="entry name" value="TFIIE/TFIIEa_HTH"/>
</dbReference>
<evidence type="ECO:0000256" key="8">
    <source>
        <dbReference type="ARBA" id="ARBA00023015"/>
    </source>
</evidence>
<evidence type="ECO:0000259" key="16">
    <source>
        <dbReference type="PROSITE" id="PS51344"/>
    </source>
</evidence>
<organism evidence="17 18">
    <name type="scientific">Bemisia tabaci</name>
    <name type="common">Sweetpotato whitefly</name>
    <name type="synonym">Aleurodes tabaci</name>
    <dbReference type="NCBI Taxonomy" id="7038"/>
    <lineage>
        <taxon>Eukaryota</taxon>
        <taxon>Metazoa</taxon>
        <taxon>Ecdysozoa</taxon>
        <taxon>Arthropoda</taxon>
        <taxon>Hexapoda</taxon>
        <taxon>Insecta</taxon>
        <taxon>Pterygota</taxon>
        <taxon>Neoptera</taxon>
        <taxon>Paraneoptera</taxon>
        <taxon>Hemiptera</taxon>
        <taxon>Sternorrhyncha</taxon>
        <taxon>Aleyrodoidea</taxon>
        <taxon>Aleyrodidae</taxon>
        <taxon>Aleyrodinae</taxon>
        <taxon>Bemisia</taxon>
    </lineage>
</organism>
<dbReference type="InterPro" id="IPR013137">
    <property type="entry name" value="Znf_TFIIB"/>
</dbReference>
<comment type="subcellular location">
    <subcellularLocation>
        <location evidence="1">Nucleus</location>
    </subcellularLocation>
</comment>
<dbReference type="Pfam" id="PF08271">
    <property type="entry name" value="Zn_Ribbon_TF"/>
    <property type="match status" value="1"/>
</dbReference>
<dbReference type="AlphaFoldDB" id="A0A9P0F1E8"/>
<proteinExistence type="inferred from homology"/>
<dbReference type="GO" id="GO:0005673">
    <property type="term" value="C:transcription factor TFIIE complex"/>
    <property type="evidence" value="ECO:0007669"/>
    <property type="project" value="TreeGrafter"/>
</dbReference>
<comment type="function">
    <text evidence="11">Recruits TFIIH to the initiation complex and stimulates the RNA polymerase II C-terminal domain kinase and DNA-dependent ATPase activities of TFIIH. Both TFIIH and TFIIE are required for promoter clearance by RNA polymerase.</text>
</comment>
<evidence type="ECO:0000256" key="12">
    <source>
        <dbReference type="ARBA" id="ARBA00065242"/>
    </source>
</evidence>
<dbReference type="InterPro" id="IPR039997">
    <property type="entry name" value="TFE"/>
</dbReference>
<dbReference type="SUPFAM" id="SSF57783">
    <property type="entry name" value="Zinc beta-ribbon"/>
    <property type="match status" value="1"/>
</dbReference>
<dbReference type="EMBL" id="OU963864">
    <property type="protein sequence ID" value="CAH0387781.1"/>
    <property type="molecule type" value="Genomic_DNA"/>
</dbReference>
<keyword evidence="10" id="KW-0539">Nucleus</keyword>
<evidence type="ECO:0000256" key="10">
    <source>
        <dbReference type="ARBA" id="ARBA00023242"/>
    </source>
</evidence>
<evidence type="ECO:0000256" key="14">
    <source>
        <dbReference type="ARBA" id="ARBA00080958"/>
    </source>
</evidence>
<evidence type="ECO:0000313" key="17">
    <source>
        <dbReference type="EMBL" id="CAH0387781.1"/>
    </source>
</evidence>
<keyword evidence="6" id="KW-0862">Zinc</keyword>
<dbReference type="KEGG" id="btab:109039561"/>
<dbReference type="Gene3D" id="6.10.140.1250">
    <property type="match status" value="1"/>
</dbReference>
<evidence type="ECO:0000256" key="6">
    <source>
        <dbReference type="ARBA" id="ARBA00022833"/>
    </source>
</evidence>
<sequence>MSNENLVTEVPSSLKQLARLIVRGFYTIEDALIIDMLVRNPCMKEDDICELLKFERKMLRARIATLKNDKFIQTRLRMETGIDGKAQKINYYFINYKTFVNVVKYKLDIMRKRLETEERDATSRASFKCPNCLKTFTDLEADQLFDFVTQEFRCTYCGSVVEEDQSALPRQDSRQMMVKFNSQLEPIFVLLREVEGIRLAPKVLEPEPVDINTIKGLDTRSNSSKSSEQWSGEASRNQGFLVEEARVDIQFGDKETPKETNKKERPIWMVESTVLPNGFSQTNVIVEDTGTPVPTIESTSSSKGGEDIMSYLLQHERKGGANQTSLAAASLANPRDDHSDSSNDMDNSLDNRLKDFQLSQDVETLESEEEEEEMPSVTVGDVSYLLSEIDDKVIAKMTQAEKNNYISVYQDYYSRVYD</sequence>
<dbReference type="InterPro" id="IPR024550">
    <property type="entry name" value="TFIIEa/SarR/Rpc3_HTH_dom"/>
</dbReference>
<keyword evidence="4" id="KW-0479">Metal-binding</keyword>
<keyword evidence="18" id="KW-1185">Reference proteome</keyword>
<dbReference type="Pfam" id="PF11521">
    <property type="entry name" value="TFIIE-A_C"/>
    <property type="match status" value="1"/>
</dbReference>
<dbReference type="Proteomes" id="UP001152759">
    <property type="component" value="Chromosome 3"/>
</dbReference>
<accession>A0A9P0F1E8</accession>
<dbReference type="PANTHER" id="PTHR13097:SF7">
    <property type="entry name" value="GENERAL TRANSCRIPTION FACTOR IIE SUBUNIT 1"/>
    <property type="match status" value="1"/>
</dbReference>
<evidence type="ECO:0000256" key="2">
    <source>
        <dbReference type="ARBA" id="ARBA00008947"/>
    </source>
</evidence>
<keyword evidence="8" id="KW-0805">Transcription regulation</keyword>
<evidence type="ECO:0000256" key="4">
    <source>
        <dbReference type="ARBA" id="ARBA00022723"/>
    </source>
</evidence>
<dbReference type="SMART" id="SM00531">
    <property type="entry name" value="TFIIE"/>
    <property type="match status" value="1"/>
</dbReference>
<evidence type="ECO:0000256" key="1">
    <source>
        <dbReference type="ARBA" id="ARBA00004123"/>
    </source>
</evidence>
<dbReference type="Pfam" id="PF02002">
    <property type="entry name" value="TFIIE_alpha"/>
    <property type="match status" value="1"/>
</dbReference>
<keyword evidence="5" id="KW-0863">Zinc-finger</keyword>